<gene>
    <name evidence="2" type="ORF">GCM10007320_48390</name>
</gene>
<protein>
    <submittedName>
        <fullName evidence="2">Uncharacterized protein</fullName>
    </submittedName>
</protein>
<evidence type="ECO:0000313" key="3">
    <source>
        <dbReference type="Proteomes" id="UP000626210"/>
    </source>
</evidence>
<organism evidence="2 3">
    <name type="scientific">Pseudorhodoferax aquiterrae</name>
    <dbReference type="NCBI Taxonomy" id="747304"/>
    <lineage>
        <taxon>Bacteria</taxon>
        <taxon>Pseudomonadati</taxon>
        <taxon>Pseudomonadota</taxon>
        <taxon>Betaproteobacteria</taxon>
        <taxon>Burkholderiales</taxon>
        <taxon>Comamonadaceae</taxon>
    </lineage>
</organism>
<name>A0ABQ3G8P7_9BURK</name>
<evidence type="ECO:0000256" key="1">
    <source>
        <dbReference type="SAM" id="MobiDB-lite"/>
    </source>
</evidence>
<feature type="compositionally biased region" description="Basic and acidic residues" evidence="1">
    <location>
        <begin position="111"/>
        <end position="135"/>
    </location>
</feature>
<feature type="compositionally biased region" description="Basic and acidic residues" evidence="1">
    <location>
        <begin position="146"/>
        <end position="166"/>
    </location>
</feature>
<feature type="region of interest" description="Disordered" evidence="1">
    <location>
        <begin position="92"/>
        <end position="177"/>
    </location>
</feature>
<proteinExistence type="predicted"/>
<reference evidence="3" key="1">
    <citation type="journal article" date="2019" name="Int. J. Syst. Evol. Microbiol.">
        <title>The Global Catalogue of Microorganisms (GCM) 10K type strain sequencing project: providing services to taxonomists for standard genome sequencing and annotation.</title>
        <authorList>
            <consortium name="The Broad Institute Genomics Platform"/>
            <consortium name="The Broad Institute Genome Sequencing Center for Infectious Disease"/>
            <person name="Wu L."/>
            <person name="Ma J."/>
        </authorList>
    </citation>
    <scope>NUCLEOTIDE SEQUENCE [LARGE SCALE GENOMIC DNA]</scope>
    <source>
        <strain evidence="3">KCTC 23314</strain>
    </source>
</reference>
<evidence type="ECO:0000313" key="2">
    <source>
        <dbReference type="EMBL" id="GHC95418.1"/>
    </source>
</evidence>
<comment type="caution">
    <text evidence="2">The sequence shown here is derived from an EMBL/GenBank/DDBJ whole genome shotgun (WGS) entry which is preliminary data.</text>
</comment>
<dbReference type="Proteomes" id="UP000626210">
    <property type="component" value="Unassembled WGS sequence"/>
</dbReference>
<keyword evidence="3" id="KW-1185">Reference proteome</keyword>
<dbReference type="EMBL" id="BMYK01000020">
    <property type="protein sequence ID" value="GHC95418.1"/>
    <property type="molecule type" value="Genomic_DNA"/>
</dbReference>
<sequence>MPGGASRPPRPGVGAIAPTAAGGAFLRSDALRDGTARTGRWIRWDFAVLAHAGMANSTTIQRPESQTMKKTMLALGVAAAQMFAVGAFAQGEVGGVKKPPPATAASPQEKAAARAERRAEGAEAVKQNKDGEVGRSKAPPPAAKATPEEKAAARAQRKAEGAEAIKKQPSGEVGPTK</sequence>
<accession>A0ABQ3G8P7</accession>